<dbReference type="CDD" id="cd18095">
    <property type="entry name" value="SpoU-like_rRNA-MTase"/>
    <property type="match status" value="1"/>
</dbReference>
<evidence type="ECO:0000256" key="2">
    <source>
        <dbReference type="ARBA" id="ARBA00022603"/>
    </source>
</evidence>
<evidence type="ECO:0000313" key="6">
    <source>
        <dbReference type="Proteomes" id="UP001634747"/>
    </source>
</evidence>
<name>A0ABW9KK84_9BACT</name>
<dbReference type="SUPFAM" id="SSF55315">
    <property type="entry name" value="L30e-like"/>
    <property type="match status" value="1"/>
</dbReference>
<reference evidence="5 6" key="1">
    <citation type="submission" date="2024-12" db="EMBL/GenBank/DDBJ databases">
        <authorList>
            <person name="Lee Y."/>
        </authorList>
    </citation>
    <scope>NUCLEOTIDE SEQUENCE [LARGE SCALE GENOMIC DNA]</scope>
    <source>
        <strain evidence="5 6">03SUJ4</strain>
    </source>
</reference>
<evidence type="ECO:0000259" key="4">
    <source>
        <dbReference type="SMART" id="SM00967"/>
    </source>
</evidence>
<dbReference type="PANTHER" id="PTHR43191">
    <property type="entry name" value="RRNA METHYLTRANSFERASE 3"/>
    <property type="match status" value="1"/>
</dbReference>
<dbReference type="InterPro" id="IPR051259">
    <property type="entry name" value="rRNA_Methyltransferase"/>
</dbReference>
<dbReference type="SUPFAM" id="SSF75217">
    <property type="entry name" value="alpha/beta knot"/>
    <property type="match status" value="1"/>
</dbReference>
<sequence>MPAVITSRQNSRVRALRAALAGRGEDGAIGVESPHLVREALQTHEAEVLAVFVREDRTELLADLPAEIEQVVLSREVFASVAATEHSQGMAALVTRPTMRFLPRPGQLLLLLDKVQDPGNVGTLVRSAEAFGAAAVLATEGTADVWNGKALRASAGAAFRMPVVRWSETLRAAVQKLGTRMLAAVADEDGALAATDANLGGGCVLVIGNEGRGVSPELLAVADGRITLPMAGPTESLNAAVAGSVLLYEAARQRRAGAR</sequence>
<keyword evidence="3" id="KW-0808">Transferase</keyword>
<dbReference type="Gene3D" id="3.30.1330.30">
    <property type="match status" value="1"/>
</dbReference>
<dbReference type="Pfam" id="PF22435">
    <property type="entry name" value="MRM3-like_sub_bind"/>
    <property type="match status" value="1"/>
</dbReference>
<dbReference type="GO" id="GO:0008168">
    <property type="term" value="F:methyltransferase activity"/>
    <property type="evidence" value="ECO:0007669"/>
    <property type="project" value="UniProtKB-KW"/>
</dbReference>
<dbReference type="EMBL" id="JBJYXY010000001">
    <property type="protein sequence ID" value="MFN2976169.1"/>
    <property type="molecule type" value="Genomic_DNA"/>
</dbReference>
<dbReference type="GO" id="GO:0032259">
    <property type="term" value="P:methylation"/>
    <property type="evidence" value="ECO:0007669"/>
    <property type="project" value="UniProtKB-KW"/>
</dbReference>
<dbReference type="Gene3D" id="3.40.1280.10">
    <property type="match status" value="1"/>
</dbReference>
<comment type="similarity">
    <text evidence="1">Belongs to the class IV-like SAM-binding methyltransferase superfamily. RNA methyltransferase TrmH family.</text>
</comment>
<proteinExistence type="inferred from homology"/>
<dbReference type="InterPro" id="IPR013123">
    <property type="entry name" value="SpoU_subst-bd"/>
</dbReference>
<dbReference type="InterPro" id="IPR053888">
    <property type="entry name" value="MRM3-like_sub_bind"/>
</dbReference>
<organism evidence="5 6">
    <name type="scientific">Terriglobus aquaticus</name>
    <dbReference type="NCBI Taxonomy" id="940139"/>
    <lineage>
        <taxon>Bacteria</taxon>
        <taxon>Pseudomonadati</taxon>
        <taxon>Acidobacteriota</taxon>
        <taxon>Terriglobia</taxon>
        <taxon>Terriglobales</taxon>
        <taxon>Acidobacteriaceae</taxon>
        <taxon>Terriglobus</taxon>
    </lineage>
</organism>
<comment type="caution">
    <text evidence="5">The sequence shown here is derived from an EMBL/GenBank/DDBJ whole genome shotgun (WGS) entry which is preliminary data.</text>
</comment>
<evidence type="ECO:0000313" key="5">
    <source>
        <dbReference type="EMBL" id="MFN2976169.1"/>
    </source>
</evidence>
<gene>
    <name evidence="5" type="ORF">ACK2TP_10380</name>
</gene>
<dbReference type="Pfam" id="PF00588">
    <property type="entry name" value="SpoU_methylase"/>
    <property type="match status" value="1"/>
</dbReference>
<evidence type="ECO:0000256" key="3">
    <source>
        <dbReference type="ARBA" id="ARBA00022679"/>
    </source>
</evidence>
<keyword evidence="6" id="KW-1185">Reference proteome</keyword>
<dbReference type="InterPro" id="IPR001537">
    <property type="entry name" value="SpoU_MeTrfase"/>
</dbReference>
<dbReference type="PANTHER" id="PTHR43191:SF2">
    <property type="entry name" value="RRNA METHYLTRANSFERASE 3, MITOCHONDRIAL"/>
    <property type="match status" value="1"/>
</dbReference>
<protein>
    <submittedName>
        <fullName evidence="5">TrmH family RNA methyltransferase</fullName>
    </submittedName>
</protein>
<dbReference type="InterPro" id="IPR029026">
    <property type="entry name" value="tRNA_m1G_MTases_N"/>
</dbReference>
<accession>A0ABW9KK84</accession>
<dbReference type="Proteomes" id="UP001634747">
    <property type="component" value="Unassembled WGS sequence"/>
</dbReference>
<dbReference type="InterPro" id="IPR029028">
    <property type="entry name" value="Alpha/beta_knot_MTases"/>
</dbReference>
<feature type="domain" description="RNA 2-O ribose methyltransferase substrate binding" evidence="4">
    <location>
        <begin position="30"/>
        <end position="100"/>
    </location>
</feature>
<evidence type="ECO:0000256" key="1">
    <source>
        <dbReference type="ARBA" id="ARBA00007228"/>
    </source>
</evidence>
<dbReference type="RefSeq" id="WP_263412341.1">
    <property type="nucleotide sequence ID" value="NZ_BAABBH010000001.1"/>
</dbReference>
<dbReference type="SMART" id="SM00967">
    <property type="entry name" value="SpoU_sub_bind"/>
    <property type="match status" value="1"/>
</dbReference>
<dbReference type="InterPro" id="IPR029064">
    <property type="entry name" value="Ribosomal_eL30-like_sf"/>
</dbReference>
<keyword evidence="2 5" id="KW-0489">Methyltransferase</keyword>